<reference evidence="2 3" key="1">
    <citation type="journal article" date="2014" name="Antonie Van Leeuwenhoek">
        <title>Hyphomonas beringensis sp. nov. and Hyphomonas chukchiensis sp. nov., isolated from surface seawater of the Bering Sea and Chukchi Sea.</title>
        <authorList>
            <person name="Li C."/>
            <person name="Lai Q."/>
            <person name="Li G."/>
            <person name="Dong C."/>
            <person name="Wang J."/>
            <person name="Liao Y."/>
            <person name="Shao Z."/>
        </authorList>
    </citation>
    <scope>NUCLEOTIDE SEQUENCE [LARGE SCALE GENOMIC DNA]</scope>
    <source>
        <strain evidence="2 3">PS728</strain>
    </source>
</reference>
<evidence type="ECO:0008006" key="4">
    <source>
        <dbReference type="Google" id="ProtNLM"/>
    </source>
</evidence>
<dbReference type="EMBL" id="ARYM01000024">
    <property type="protein sequence ID" value="KCZ97141.1"/>
    <property type="molecule type" value="Genomic_DNA"/>
</dbReference>
<keyword evidence="3" id="KW-1185">Reference proteome</keyword>
<dbReference type="OrthoDB" id="9810773at2"/>
<dbReference type="Pfam" id="PF06347">
    <property type="entry name" value="SH3_4"/>
    <property type="match status" value="2"/>
</dbReference>
<name>A0A062V581_9PROT</name>
<proteinExistence type="predicted"/>
<dbReference type="Gene3D" id="2.30.30.40">
    <property type="entry name" value="SH3 Domains"/>
    <property type="match status" value="1"/>
</dbReference>
<dbReference type="STRING" id="1280954.HPO_16240"/>
<gene>
    <name evidence="2" type="ORF">HPO_16240</name>
</gene>
<sequence>MKRAPLVLAILLALSAGAGADPAAEPRVSRFSGKPVPRFETLRWAEVNGRTGPSLSSPIAWQYNRKGLPVMVVKESGEWYRVRDPAGDEVWVHMRMLAEGSTAIVTRTTVLGASPAQDAEGVAEIGKGVLVQVSGCDGAACEVETAGYRGWMPRANLWGVSSVAPALSGTKG</sequence>
<accession>A0A062V581</accession>
<organism evidence="2 3">
    <name type="scientific">Hyphomonas polymorpha PS728</name>
    <dbReference type="NCBI Taxonomy" id="1280954"/>
    <lineage>
        <taxon>Bacteria</taxon>
        <taxon>Pseudomonadati</taxon>
        <taxon>Pseudomonadota</taxon>
        <taxon>Alphaproteobacteria</taxon>
        <taxon>Hyphomonadales</taxon>
        <taxon>Hyphomonadaceae</taxon>
        <taxon>Hyphomonas</taxon>
    </lineage>
</organism>
<protein>
    <recommendedName>
        <fullName evidence="4">SH3b domain-containing protein</fullName>
    </recommendedName>
</protein>
<feature type="chain" id="PRO_5001615477" description="SH3b domain-containing protein" evidence="1">
    <location>
        <begin position="21"/>
        <end position="172"/>
    </location>
</feature>
<dbReference type="PATRIC" id="fig|1280954.3.peg.3278"/>
<evidence type="ECO:0000256" key="1">
    <source>
        <dbReference type="SAM" id="SignalP"/>
    </source>
</evidence>
<dbReference type="AlphaFoldDB" id="A0A062V581"/>
<dbReference type="Proteomes" id="UP000027100">
    <property type="component" value="Unassembled WGS sequence"/>
</dbReference>
<dbReference type="eggNOG" id="COG3807">
    <property type="taxonomic scope" value="Bacteria"/>
</dbReference>
<evidence type="ECO:0000313" key="2">
    <source>
        <dbReference type="EMBL" id="KCZ97141.1"/>
    </source>
</evidence>
<keyword evidence="1" id="KW-0732">Signal</keyword>
<comment type="caution">
    <text evidence="2">The sequence shown here is derived from an EMBL/GenBank/DDBJ whole genome shotgun (WGS) entry which is preliminary data.</text>
</comment>
<dbReference type="RefSeq" id="WP_035601139.1">
    <property type="nucleotide sequence ID" value="NZ_ARYM01000024.1"/>
</dbReference>
<dbReference type="InterPro" id="IPR010466">
    <property type="entry name" value="DUF1058"/>
</dbReference>
<evidence type="ECO:0000313" key="3">
    <source>
        <dbReference type="Proteomes" id="UP000027100"/>
    </source>
</evidence>
<feature type="signal peptide" evidence="1">
    <location>
        <begin position="1"/>
        <end position="20"/>
    </location>
</feature>